<dbReference type="GO" id="GO:0005351">
    <property type="term" value="F:carbohydrate:proton symporter activity"/>
    <property type="evidence" value="ECO:0007669"/>
    <property type="project" value="TreeGrafter"/>
</dbReference>
<reference evidence="10" key="1">
    <citation type="submission" date="2021-02" db="EMBL/GenBank/DDBJ databases">
        <title>Genome sequence Cadophora malorum strain M34.</title>
        <authorList>
            <person name="Stefanovic E."/>
            <person name="Vu D."/>
            <person name="Scully C."/>
            <person name="Dijksterhuis J."/>
            <person name="Roader J."/>
            <person name="Houbraken J."/>
        </authorList>
    </citation>
    <scope>NUCLEOTIDE SEQUENCE</scope>
    <source>
        <strain evidence="10">M34</strain>
    </source>
</reference>
<dbReference type="AlphaFoldDB" id="A0A8H7TEQ8"/>
<gene>
    <name evidence="10" type="ORF">IFR04_008573</name>
</gene>
<dbReference type="InterPro" id="IPR005828">
    <property type="entry name" value="MFS_sugar_transport-like"/>
</dbReference>
<keyword evidence="4 8" id="KW-0812">Transmembrane</keyword>
<evidence type="ECO:0000313" key="11">
    <source>
        <dbReference type="Proteomes" id="UP000664132"/>
    </source>
</evidence>
<dbReference type="PROSITE" id="PS00216">
    <property type="entry name" value="SUGAR_TRANSPORT_1"/>
    <property type="match status" value="1"/>
</dbReference>
<dbReference type="Pfam" id="PF00083">
    <property type="entry name" value="Sugar_tr"/>
    <property type="match status" value="1"/>
</dbReference>
<protein>
    <recommendedName>
        <fullName evidence="9">Major facilitator superfamily (MFS) profile domain-containing protein</fullName>
    </recommendedName>
</protein>
<feature type="transmembrane region" description="Helical" evidence="8">
    <location>
        <begin position="309"/>
        <end position="333"/>
    </location>
</feature>
<keyword evidence="6 8" id="KW-0472">Membrane</keyword>
<dbReference type="InterPro" id="IPR036259">
    <property type="entry name" value="MFS_trans_sf"/>
</dbReference>
<feature type="transmembrane region" description="Helical" evidence="8">
    <location>
        <begin position="345"/>
        <end position="368"/>
    </location>
</feature>
<evidence type="ECO:0000256" key="1">
    <source>
        <dbReference type="ARBA" id="ARBA00004141"/>
    </source>
</evidence>
<dbReference type="InterPro" id="IPR020846">
    <property type="entry name" value="MFS_dom"/>
</dbReference>
<evidence type="ECO:0000259" key="9">
    <source>
        <dbReference type="PROSITE" id="PS50850"/>
    </source>
</evidence>
<sequence length="566" mass="61690">MASTENLQGVTAGMRAEMGHTGVKGLLKNKKVFFISMFASFGGLLYGYQQGVLGQAVVMNSFIRDFPEVHNSPSKLGWLTSVLQLGGWVGSLSAGVFGEIFSRKHTMFAGSLWVVLGSFLSAGAQNTSYLYAGRLCTGLGVGTLSAIGPLYNAELSPPEMRGFLIALQQLTTTIGIMLAYWAAFGSNYIGGTGDGQSDMAWRLPMIIQGLPAVILCIGLFFMPFSPRLLVNKGRDSEALRTLAYLRNLPEDHYLVQVEYLEIKSDFEFEKAIFNKRFPKLSKDVGNSVWRREFAQYSNIFRSKDNFKRVALASLVMFFQQWTGIDSIIYYAPIIFQSLGLTGSTISLLASGVVGIINVATTVPAIYYIDRIGRKPLMMTGSAGMCICEMVIGIIVATCGSDWTKHVAAGWVAVVFVWFYIINFAYSWGPGSWILIAEIFPISIRAKGTSIGASANWMNNFVIAFVTPPMLSGIGYGTYLFFAFWSAAGGLFIWLCMPETKGKTLEEMDQVFGSHTAEEELQEFAKVQERVGLTALIRGGPAALVGSSDGGSVMKEGVVAVTNLDKV</sequence>
<feature type="transmembrane region" description="Helical" evidence="8">
    <location>
        <begin position="129"/>
        <end position="151"/>
    </location>
</feature>
<name>A0A8H7TEQ8_9HELO</name>
<evidence type="ECO:0000256" key="5">
    <source>
        <dbReference type="ARBA" id="ARBA00022989"/>
    </source>
</evidence>
<keyword evidence="3 7" id="KW-0813">Transport</keyword>
<accession>A0A8H7TEQ8</accession>
<dbReference type="NCBIfam" id="TIGR00879">
    <property type="entry name" value="SP"/>
    <property type="match status" value="1"/>
</dbReference>
<dbReference type="InterPro" id="IPR005829">
    <property type="entry name" value="Sugar_transporter_CS"/>
</dbReference>
<dbReference type="PRINTS" id="PR00171">
    <property type="entry name" value="SUGRTRNSPORT"/>
</dbReference>
<proteinExistence type="inferred from homology"/>
<feature type="transmembrane region" description="Helical" evidence="8">
    <location>
        <begin position="163"/>
        <end position="183"/>
    </location>
</feature>
<feature type="transmembrane region" description="Helical" evidence="8">
    <location>
        <begin position="448"/>
        <end position="466"/>
    </location>
</feature>
<dbReference type="InterPro" id="IPR003663">
    <property type="entry name" value="Sugar/inositol_transpt"/>
</dbReference>
<feature type="transmembrane region" description="Helical" evidence="8">
    <location>
        <begin position="105"/>
        <end position="123"/>
    </location>
</feature>
<feature type="transmembrane region" description="Helical" evidence="8">
    <location>
        <begin position="32"/>
        <end position="49"/>
    </location>
</feature>
<keyword evidence="5 8" id="KW-1133">Transmembrane helix</keyword>
<evidence type="ECO:0000256" key="3">
    <source>
        <dbReference type="ARBA" id="ARBA00022448"/>
    </source>
</evidence>
<feature type="transmembrane region" description="Helical" evidence="8">
    <location>
        <begin position="76"/>
        <end position="98"/>
    </location>
</feature>
<comment type="subcellular location">
    <subcellularLocation>
        <location evidence="1">Membrane</location>
        <topology evidence="1">Multi-pass membrane protein</topology>
    </subcellularLocation>
</comment>
<dbReference type="EMBL" id="JAFJYH010000132">
    <property type="protein sequence ID" value="KAG4418297.1"/>
    <property type="molecule type" value="Genomic_DNA"/>
</dbReference>
<dbReference type="Proteomes" id="UP000664132">
    <property type="component" value="Unassembled WGS sequence"/>
</dbReference>
<feature type="domain" description="Major facilitator superfamily (MFS) profile" evidence="9">
    <location>
        <begin position="35"/>
        <end position="500"/>
    </location>
</feature>
<dbReference type="PANTHER" id="PTHR48022:SF67">
    <property type="entry name" value="QUINATE TRANSPORTER, PUTATIVE (AFU_ORTHOLOGUE AFUA_4G14670)-RELATED"/>
    <property type="match status" value="1"/>
</dbReference>
<dbReference type="PANTHER" id="PTHR48022">
    <property type="entry name" value="PLASTIDIC GLUCOSE TRANSPORTER 4"/>
    <property type="match status" value="1"/>
</dbReference>
<evidence type="ECO:0000256" key="8">
    <source>
        <dbReference type="SAM" id="Phobius"/>
    </source>
</evidence>
<dbReference type="GO" id="GO:0016020">
    <property type="term" value="C:membrane"/>
    <property type="evidence" value="ECO:0007669"/>
    <property type="project" value="UniProtKB-SubCell"/>
</dbReference>
<evidence type="ECO:0000256" key="7">
    <source>
        <dbReference type="RuleBase" id="RU003346"/>
    </source>
</evidence>
<evidence type="ECO:0000313" key="10">
    <source>
        <dbReference type="EMBL" id="KAG4418297.1"/>
    </source>
</evidence>
<dbReference type="InterPro" id="IPR050360">
    <property type="entry name" value="MFS_Sugar_Transporters"/>
</dbReference>
<dbReference type="FunFam" id="1.20.1250.20:FF:000026">
    <property type="entry name" value="MFS quinate transporter QutD"/>
    <property type="match status" value="1"/>
</dbReference>
<feature type="transmembrane region" description="Helical" evidence="8">
    <location>
        <begin position="203"/>
        <end position="224"/>
    </location>
</feature>
<organism evidence="10 11">
    <name type="scientific">Cadophora malorum</name>
    <dbReference type="NCBI Taxonomy" id="108018"/>
    <lineage>
        <taxon>Eukaryota</taxon>
        <taxon>Fungi</taxon>
        <taxon>Dikarya</taxon>
        <taxon>Ascomycota</taxon>
        <taxon>Pezizomycotina</taxon>
        <taxon>Leotiomycetes</taxon>
        <taxon>Helotiales</taxon>
        <taxon>Ploettnerulaceae</taxon>
        <taxon>Cadophora</taxon>
    </lineage>
</organism>
<evidence type="ECO:0000256" key="4">
    <source>
        <dbReference type="ARBA" id="ARBA00022692"/>
    </source>
</evidence>
<dbReference type="SUPFAM" id="SSF103473">
    <property type="entry name" value="MFS general substrate transporter"/>
    <property type="match status" value="1"/>
</dbReference>
<feature type="transmembrane region" description="Helical" evidence="8">
    <location>
        <begin position="478"/>
        <end position="496"/>
    </location>
</feature>
<evidence type="ECO:0000256" key="2">
    <source>
        <dbReference type="ARBA" id="ARBA00010992"/>
    </source>
</evidence>
<dbReference type="OrthoDB" id="8120565at2759"/>
<evidence type="ECO:0000256" key="6">
    <source>
        <dbReference type="ARBA" id="ARBA00023136"/>
    </source>
</evidence>
<dbReference type="Gene3D" id="1.20.1250.20">
    <property type="entry name" value="MFS general substrate transporter like domains"/>
    <property type="match status" value="1"/>
</dbReference>
<keyword evidence="11" id="KW-1185">Reference proteome</keyword>
<feature type="transmembrane region" description="Helical" evidence="8">
    <location>
        <begin position="407"/>
        <end position="427"/>
    </location>
</feature>
<comment type="caution">
    <text evidence="10">The sequence shown here is derived from an EMBL/GenBank/DDBJ whole genome shotgun (WGS) entry which is preliminary data.</text>
</comment>
<feature type="transmembrane region" description="Helical" evidence="8">
    <location>
        <begin position="375"/>
        <end position="395"/>
    </location>
</feature>
<comment type="similarity">
    <text evidence="2 7">Belongs to the major facilitator superfamily. Sugar transporter (TC 2.A.1.1) family.</text>
</comment>
<dbReference type="PROSITE" id="PS50850">
    <property type="entry name" value="MFS"/>
    <property type="match status" value="1"/>
</dbReference>